<reference evidence="1" key="1">
    <citation type="submission" date="2021-05" db="EMBL/GenBank/DDBJ databases">
        <title>Draft genomes of bacteria isolated from model marine particles.</title>
        <authorList>
            <person name="Datta M.S."/>
            <person name="Schwartzman J.A."/>
            <person name="Enke T.N."/>
            <person name="Saavedra J."/>
            <person name="Cermak N."/>
            <person name="Cordero O.X."/>
        </authorList>
    </citation>
    <scope>NUCLEOTIDE SEQUENCE</scope>
    <source>
        <strain evidence="1">I2M19</strain>
    </source>
</reference>
<name>A0ACC5UAH3_9FLAO</name>
<dbReference type="Proteomes" id="UP001647509">
    <property type="component" value="Unassembled WGS sequence"/>
</dbReference>
<protein>
    <submittedName>
        <fullName evidence="1">Uncharacterized protein</fullName>
    </submittedName>
</protein>
<sequence length="119" mass="13801">MTIQELVGKYNIVGSNQDGEKNTYRGTLKLNLDHFNRIKAEWCINETQTQLGHGFFKDNILVINFQYQGENNETFYGVAVYKCLSTNILEGFWSEEYGDPYFLGSEQCIRINTENKLLN</sequence>
<organism evidence="1 2">
    <name type="scientific">Pseudotamlana agarivorans</name>
    <dbReference type="NCBI Taxonomy" id="481183"/>
    <lineage>
        <taxon>Bacteria</taxon>
        <taxon>Pseudomonadati</taxon>
        <taxon>Bacteroidota</taxon>
        <taxon>Flavobacteriia</taxon>
        <taxon>Flavobacteriales</taxon>
        <taxon>Flavobacteriaceae</taxon>
        <taxon>Pseudotamlana</taxon>
    </lineage>
</organism>
<proteinExistence type="predicted"/>
<comment type="caution">
    <text evidence="1">The sequence shown here is derived from an EMBL/GenBank/DDBJ whole genome shotgun (WGS) entry which is preliminary data.</text>
</comment>
<evidence type="ECO:0000313" key="2">
    <source>
        <dbReference type="Proteomes" id="UP001647509"/>
    </source>
</evidence>
<keyword evidence="2" id="KW-1185">Reference proteome</keyword>
<gene>
    <name evidence="1" type="ORF">KO493_11530</name>
</gene>
<dbReference type="EMBL" id="JAHKPD010000018">
    <property type="protein sequence ID" value="MBU2951328.1"/>
    <property type="molecule type" value="Genomic_DNA"/>
</dbReference>
<evidence type="ECO:0000313" key="1">
    <source>
        <dbReference type="EMBL" id="MBU2951328.1"/>
    </source>
</evidence>
<accession>A0ACC5UAH3</accession>